<accession>A0ACC2UPD1</accession>
<organism evidence="1 2">
    <name type="scientific">Entomophthora muscae</name>
    <dbReference type="NCBI Taxonomy" id="34485"/>
    <lineage>
        <taxon>Eukaryota</taxon>
        <taxon>Fungi</taxon>
        <taxon>Fungi incertae sedis</taxon>
        <taxon>Zoopagomycota</taxon>
        <taxon>Entomophthoromycotina</taxon>
        <taxon>Entomophthoromycetes</taxon>
        <taxon>Entomophthorales</taxon>
        <taxon>Entomophthoraceae</taxon>
        <taxon>Entomophthora</taxon>
    </lineage>
</organism>
<proteinExistence type="predicted"/>
<protein>
    <submittedName>
        <fullName evidence="1">Uncharacterized protein</fullName>
    </submittedName>
</protein>
<name>A0ACC2UPD1_9FUNG</name>
<evidence type="ECO:0000313" key="2">
    <source>
        <dbReference type="Proteomes" id="UP001165960"/>
    </source>
</evidence>
<gene>
    <name evidence="1" type="ORF">DSO57_1022255</name>
</gene>
<reference evidence="1" key="1">
    <citation type="submission" date="2022-04" db="EMBL/GenBank/DDBJ databases">
        <title>Genome of the entomopathogenic fungus Entomophthora muscae.</title>
        <authorList>
            <person name="Elya C."/>
            <person name="Lovett B.R."/>
            <person name="Lee E."/>
            <person name="Macias A.M."/>
            <person name="Hajek A.E."/>
            <person name="De Bivort B.L."/>
            <person name="Kasson M.T."/>
            <person name="De Fine Licht H.H."/>
            <person name="Stajich J.E."/>
        </authorList>
    </citation>
    <scope>NUCLEOTIDE SEQUENCE</scope>
    <source>
        <strain evidence="1">Berkeley</strain>
    </source>
</reference>
<sequence length="283" mass="31882">MSPYTPMPNPITHSSRLSSILPSMQDINLREILDRFSEDPELLKAVLKAKRDELKVRAEEINLQTEKVRLEIGRLDRDGVKDYTSPVSHYNYHSPPKPTYAYARVGSSNNLDCYISEETSYNGNKRQMPKHHLHHDMNEYNTLPPLHHNIEANHNTIKLKEAPAPSFHQLKCWPSREKVMEALRNKVRHNSFKRAKSNAAGPVLPPIKSSNFPTNGVHTPSNVQRIPQDTPQSLSALQPRDSSSASSSLGPFSAPVGGPHPEFQFPPSSRHESIQSKHTTPES</sequence>
<keyword evidence="2" id="KW-1185">Reference proteome</keyword>
<dbReference type="EMBL" id="QTSX02000111">
    <property type="protein sequence ID" value="KAJ9088530.1"/>
    <property type="molecule type" value="Genomic_DNA"/>
</dbReference>
<evidence type="ECO:0000313" key="1">
    <source>
        <dbReference type="EMBL" id="KAJ9088530.1"/>
    </source>
</evidence>
<dbReference type="Proteomes" id="UP001165960">
    <property type="component" value="Unassembled WGS sequence"/>
</dbReference>
<comment type="caution">
    <text evidence="1">The sequence shown here is derived from an EMBL/GenBank/DDBJ whole genome shotgun (WGS) entry which is preliminary data.</text>
</comment>